<gene>
    <name evidence="1" type="ORF">FRZ06_05690</name>
</gene>
<protein>
    <submittedName>
        <fullName evidence="1">Carbohydrate kinase</fullName>
    </submittedName>
</protein>
<sequence length="505" mass="55788">MMQYLMGIDVGGSVAKAAIYDIRGKEICSAGKAMDTQTPQPEYCERDTEQIRSSIYDAVAEVLKNSGVNGKEIAAIGVTGQANGLYMFDRNGSPTYPAILSSDMRAKEFVRKWNATGILDEIIPKTRQILWAGQTPAIIAWFASNDPDTLEKTDVFLTAKDYARFLLTGNFSLECTEASSMSLMDLETRRLSSEIMQTLGIEHYENKFPTQILESTEIGGFVTNSCAERTGLIAGTPVVGGLIDTVACIISQGVVQEEQLGMIIGTWGVNAFITKRPLYSKNIFSAFYYCLPGYHIILEGSSTSATNLEWFIKTFLKQNGMQFCGYEKLNEMIATGKEQNHLIFLPFLFGTNVSIDATAAFVGLDCSHGIQDLLRAIYEGVVFCHMYHIDRLMEFRDKPQAVRISGGGARSEVWMQIFADALGLTVEVSEAQELGALGASMAAGVGVGIFKDFYEAAAELTKIKKRYEPAAEKHSYYQRKYAIYCKLIEALDPIWNELSGLELRG</sequence>
<evidence type="ECO:0000313" key="1">
    <source>
        <dbReference type="EMBL" id="QOX62868.1"/>
    </source>
</evidence>
<dbReference type="EMBL" id="CP042469">
    <property type="protein sequence ID" value="QOX62868.1"/>
    <property type="molecule type" value="Genomic_DNA"/>
</dbReference>
<keyword evidence="1" id="KW-0808">Transferase</keyword>
<accession>A0ACD1A8W1</accession>
<organism evidence="1 2">
    <name type="scientific">Anoxybacterium hadale</name>
    <dbReference type="NCBI Taxonomy" id="3408580"/>
    <lineage>
        <taxon>Bacteria</taxon>
        <taxon>Bacillati</taxon>
        <taxon>Bacillota</taxon>
        <taxon>Clostridia</taxon>
        <taxon>Peptostreptococcales</taxon>
        <taxon>Anaerovoracaceae</taxon>
        <taxon>Anoxybacterium</taxon>
    </lineage>
</organism>
<dbReference type="Proteomes" id="UP000594014">
    <property type="component" value="Chromosome"/>
</dbReference>
<proteinExistence type="predicted"/>
<reference evidence="1" key="1">
    <citation type="submission" date="2019-08" db="EMBL/GenBank/DDBJ databases">
        <title>Genome sequence of Clostridiales bacterium MT110.</title>
        <authorList>
            <person name="Cao J."/>
        </authorList>
    </citation>
    <scope>NUCLEOTIDE SEQUENCE</scope>
    <source>
        <strain evidence="1">MT110</strain>
    </source>
</reference>
<evidence type="ECO:0000313" key="2">
    <source>
        <dbReference type="Proteomes" id="UP000594014"/>
    </source>
</evidence>
<name>A0ACD1A8W1_9FIRM</name>
<keyword evidence="1" id="KW-0418">Kinase</keyword>
<keyword evidence="2" id="KW-1185">Reference proteome</keyword>